<dbReference type="RefSeq" id="WP_131171644.1">
    <property type="nucleotide sequence ID" value="NZ_FXTL01000008.1"/>
</dbReference>
<accession>A0A4Q9KLI3</accession>
<evidence type="ECO:0000313" key="4">
    <source>
        <dbReference type="Proteomes" id="UP000291933"/>
    </source>
</evidence>
<dbReference type="GO" id="GO:0046914">
    <property type="term" value="F:transition metal ion binding"/>
    <property type="evidence" value="ECO:0007669"/>
    <property type="project" value="InterPro"/>
</dbReference>
<dbReference type="InterPro" id="IPR008988">
    <property type="entry name" value="Transcriptional_repressor_C"/>
</dbReference>
<evidence type="ECO:0000259" key="2">
    <source>
        <dbReference type="SMART" id="SM00899"/>
    </source>
</evidence>
<dbReference type="InterPro" id="IPR038157">
    <property type="entry name" value="FeoA_core_dom"/>
</dbReference>
<evidence type="ECO:0000313" key="3">
    <source>
        <dbReference type="EMBL" id="TBT95348.1"/>
    </source>
</evidence>
<evidence type="ECO:0000256" key="1">
    <source>
        <dbReference type="ARBA" id="ARBA00023004"/>
    </source>
</evidence>
<reference evidence="3 4" key="1">
    <citation type="submission" date="2019-01" db="EMBL/GenBank/DDBJ databases">
        <title>Lactibacter flavus gen. nov., sp. nov., a novel bacterium of the family Propionibacteriaceae isolated from raw milk and dairy products.</title>
        <authorList>
            <person name="Huptas C."/>
            <person name="Wenning M."/>
            <person name="Breitenwieser F."/>
            <person name="Doll E."/>
            <person name="Von Neubeck M."/>
            <person name="Busse H.-J."/>
            <person name="Scherer S."/>
        </authorList>
    </citation>
    <scope>NUCLEOTIDE SEQUENCE [LARGE SCALE GENOMIC DNA]</scope>
    <source>
        <strain evidence="4">DSM 22130 / JCM 15804 / WR061</strain>
    </source>
</reference>
<gene>
    <name evidence="3" type="ORF">ET996_05935</name>
</gene>
<proteinExistence type="predicted"/>
<dbReference type="InterPro" id="IPR007167">
    <property type="entry name" value="Fe-transptr_FeoA-like"/>
</dbReference>
<keyword evidence="1" id="KW-0408">Iron</keyword>
<dbReference type="SMART" id="SM00899">
    <property type="entry name" value="FeoA"/>
    <property type="match status" value="1"/>
</dbReference>
<dbReference type="AlphaFoldDB" id="A0A4Q9KLI3"/>
<dbReference type="SUPFAM" id="SSF50037">
    <property type="entry name" value="C-terminal domain of transcriptional repressors"/>
    <property type="match status" value="1"/>
</dbReference>
<protein>
    <recommendedName>
        <fullName evidence="2">Ferrous iron transporter FeoA-like domain-containing protein</fullName>
    </recommendedName>
</protein>
<organism evidence="3 4">
    <name type="scientific">Propioniciclava tarda</name>
    <dbReference type="NCBI Taxonomy" id="433330"/>
    <lineage>
        <taxon>Bacteria</taxon>
        <taxon>Bacillati</taxon>
        <taxon>Actinomycetota</taxon>
        <taxon>Actinomycetes</taxon>
        <taxon>Propionibacteriales</taxon>
        <taxon>Propionibacteriaceae</taxon>
        <taxon>Propioniciclava</taxon>
    </lineage>
</organism>
<comment type="caution">
    <text evidence="3">The sequence shown here is derived from an EMBL/GenBank/DDBJ whole genome shotgun (WGS) entry which is preliminary data.</text>
</comment>
<name>A0A4Q9KLI3_PROTD</name>
<keyword evidence="4" id="KW-1185">Reference proteome</keyword>
<dbReference type="Proteomes" id="UP000291933">
    <property type="component" value="Unassembled WGS sequence"/>
</dbReference>
<dbReference type="Gene3D" id="2.30.30.90">
    <property type="match status" value="1"/>
</dbReference>
<sequence>MTLTQAPLHQTLVLTGSSLEPAQTRRLSSLGLRQGAQLRLVQRLAGGARVVAVAGARVALGSALLGGLTVEAAA</sequence>
<dbReference type="EMBL" id="SDMR01000005">
    <property type="protein sequence ID" value="TBT95348.1"/>
    <property type="molecule type" value="Genomic_DNA"/>
</dbReference>
<feature type="domain" description="Ferrous iron transporter FeoA-like" evidence="2">
    <location>
        <begin position="1"/>
        <end position="72"/>
    </location>
</feature>
<dbReference type="Pfam" id="PF04023">
    <property type="entry name" value="FeoA"/>
    <property type="match status" value="1"/>
</dbReference>